<evidence type="ECO:0000313" key="1">
    <source>
        <dbReference type="EMBL" id="NYY95190.1"/>
    </source>
</evidence>
<sequence>MDTMLHGERKGRRGGQTSAVTWGTQSWGLSRSDKITGSRRLSLIRIKPVLGNLTFLDPDIASQLAGCDIDEVDSCASRTVHDSDHVVGFLRGIAKKLLDIHAGVGTAEQDVGH</sequence>
<reference evidence="1" key="2">
    <citation type="submission" date="2020-06" db="EMBL/GenBank/DDBJ databases">
        <title>Whole Genome Sequence of Bradyrhizobium sp. Strain 323S2.</title>
        <authorList>
            <person name="Bromfield E.S.P."/>
        </authorList>
    </citation>
    <scope>NUCLEOTIDE SEQUENCE [LARGE SCALE GENOMIC DNA]</scope>
    <source>
        <strain evidence="1">323S2</strain>
    </source>
</reference>
<evidence type="ECO:0000313" key="2">
    <source>
        <dbReference type="EMBL" id="UGX97993.1"/>
    </source>
</evidence>
<dbReference type="RefSeq" id="WP_166341813.1">
    <property type="nucleotide sequence ID" value="NZ_CP088280.1"/>
</dbReference>
<evidence type="ECO:0000313" key="3">
    <source>
        <dbReference type="Proteomes" id="UP000564836"/>
    </source>
</evidence>
<reference evidence="2 3" key="1">
    <citation type="journal article" date="2017" name="Syst. Appl. Microbiol.">
        <title>Soybeans inoculated with root zone soils of Canadian native legumes harbour diverse and novel Bradyrhizobium spp. that possess agricultural potential.</title>
        <authorList>
            <person name="Bromfield E.S.P."/>
            <person name="Cloutier S."/>
            <person name="Tambong J.T."/>
            <person name="Tran Thi T.V."/>
        </authorList>
    </citation>
    <scope>NUCLEOTIDE SEQUENCE [LARGE SCALE GENOMIC DNA]</scope>
    <source>
        <strain evidence="2 3">323S2</strain>
    </source>
</reference>
<accession>A0A7Z0QKQ1</accession>
<dbReference type="EMBL" id="CP088280">
    <property type="protein sequence ID" value="UGX97993.1"/>
    <property type="molecule type" value="Genomic_DNA"/>
</dbReference>
<proteinExistence type="predicted"/>
<reference evidence="2 3" key="3">
    <citation type="journal article" date="2022" name="Int. J. Syst. Evol. Microbiol.">
        <title>Strains of Bradyrhizobium barranii sp. nov. associated with legumes native to Canada are symbionts of soybeans and belong to different subspecies (subsp. barranii subsp. nov. and subsp. apii subsp. nov.) and symbiovars (sv. glycinearum and sv. septentrionale).</title>
        <authorList>
            <person name="Bromfield E.S.P."/>
            <person name="Cloutier S."/>
            <person name="Wasai-Hara S."/>
            <person name="Minamisawa K."/>
        </authorList>
    </citation>
    <scope>NUCLEOTIDE SEQUENCE [LARGE SCALE GENOMIC DNA]</scope>
    <source>
        <strain evidence="2 3">323S2</strain>
    </source>
</reference>
<name>A0A7Z0QKQ1_9BRAD</name>
<dbReference type="EMBL" id="JACBFH010000001">
    <property type="protein sequence ID" value="NYY95190.1"/>
    <property type="molecule type" value="Genomic_DNA"/>
</dbReference>
<organism evidence="1">
    <name type="scientific">Bradyrhizobium barranii subsp. barranii</name>
    <dbReference type="NCBI Taxonomy" id="2823807"/>
    <lineage>
        <taxon>Bacteria</taxon>
        <taxon>Pseudomonadati</taxon>
        <taxon>Pseudomonadota</taxon>
        <taxon>Alphaproteobacteria</taxon>
        <taxon>Hyphomicrobiales</taxon>
        <taxon>Nitrobacteraceae</taxon>
        <taxon>Bradyrhizobium</taxon>
        <taxon>Bradyrhizobium barranii</taxon>
    </lineage>
</organism>
<dbReference type="Proteomes" id="UP000564836">
    <property type="component" value="Chromosome"/>
</dbReference>
<dbReference type="AlphaFoldDB" id="A0A7Z0QKQ1"/>
<protein>
    <submittedName>
        <fullName evidence="1">Uncharacterized protein</fullName>
    </submittedName>
</protein>
<gene>
    <name evidence="2" type="ORF">G6321_00023830</name>
    <name evidence="1" type="ORF">G6321_44365</name>
</gene>